<reference evidence="1 2" key="1">
    <citation type="submission" date="2019-02" db="EMBL/GenBank/DDBJ databases">
        <title>Deep-cultivation of Planctomycetes and their phenomic and genomic characterization uncovers novel biology.</title>
        <authorList>
            <person name="Wiegand S."/>
            <person name="Jogler M."/>
            <person name="Boedeker C."/>
            <person name="Pinto D."/>
            <person name="Vollmers J."/>
            <person name="Rivas-Marin E."/>
            <person name="Kohn T."/>
            <person name="Peeters S.H."/>
            <person name="Heuer A."/>
            <person name="Rast P."/>
            <person name="Oberbeckmann S."/>
            <person name="Bunk B."/>
            <person name="Jeske O."/>
            <person name="Meyerdierks A."/>
            <person name="Storesund J.E."/>
            <person name="Kallscheuer N."/>
            <person name="Luecker S."/>
            <person name="Lage O.M."/>
            <person name="Pohl T."/>
            <person name="Merkel B.J."/>
            <person name="Hornburger P."/>
            <person name="Mueller R.-W."/>
            <person name="Bruemmer F."/>
            <person name="Labrenz M."/>
            <person name="Spormann A.M."/>
            <person name="Op den Camp H."/>
            <person name="Overmann J."/>
            <person name="Amann R."/>
            <person name="Jetten M.S.M."/>
            <person name="Mascher T."/>
            <person name="Medema M.H."/>
            <person name="Devos D.P."/>
            <person name="Kaster A.-K."/>
            <person name="Ovreas L."/>
            <person name="Rohde M."/>
            <person name="Galperin M.Y."/>
            <person name="Jogler C."/>
        </authorList>
    </citation>
    <scope>NUCLEOTIDE SEQUENCE [LARGE SCALE GENOMIC DNA]</scope>
    <source>
        <strain evidence="1 2">Spb1</strain>
    </source>
</reference>
<dbReference type="AlphaFoldDB" id="A0A518GQK8"/>
<name>A0A518GQK8_9PLAN</name>
<evidence type="ECO:0000313" key="2">
    <source>
        <dbReference type="Proteomes" id="UP000315349"/>
    </source>
</evidence>
<dbReference type="EMBL" id="CP036299">
    <property type="protein sequence ID" value="QDV30844.1"/>
    <property type="molecule type" value="Genomic_DNA"/>
</dbReference>
<organism evidence="1 2">
    <name type="scientific">Planctopirus ephydatiae</name>
    <dbReference type="NCBI Taxonomy" id="2528019"/>
    <lineage>
        <taxon>Bacteria</taxon>
        <taxon>Pseudomonadati</taxon>
        <taxon>Planctomycetota</taxon>
        <taxon>Planctomycetia</taxon>
        <taxon>Planctomycetales</taxon>
        <taxon>Planctomycetaceae</taxon>
        <taxon>Planctopirus</taxon>
    </lineage>
</organism>
<keyword evidence="2" id="KW-1185">Reference proteome</keyword>
<dbReference type="RefSeq" id="WP_145300835.1">
    <property type="nucleotide sequence ID" value="NZ_CP036299.1"/>
</dbReference>
<sequence>MPSERSKQIDMAGIRLKADLSIGCCQLSHASSLPLSETFVCLSPSEVSITFWGDTKEPWDGVTLVNVYMFKHPHGRKEFERLQEFFSGTRKKRARLPEGIPFTEETLAIKNVPESWEHSAFARSARDFIHTYNSKRFGVLVRFMGKEGTILDNPLIKRIHRNLRLIEDQWIVKYPETETRRKRSSQLDGVELPFDVQSDIQTAISIAQSTLKLKPKAKPEQTAKAIHDFIEQTRADRTRSMDRDQLSIELGALWGAALCNAARWRWLSVGRKGKAGVTAVVNENGSFAVNPFALIYGIMSTKKNVNNALLLFNMICSGRMPESADNSYTWLS</sequence>
<accession>A0A518GQK8</accession>
<protein>
    <submittedName>
        <fullName evidence="1">Uncharacterized protein</fullName>
    </submittedName>
</protein>
<gene>
    <name evidence="1" type="ORF">Spb1_27790</name>
</gene>
<dbReference type="Proteomes" id="UP000315349">
    <property type="component" value="Chromosome"/>
</dbReference>
<dbReference type="OrthoDB" id="247849at2"/>
<proteinExistence type="predicted"/>
<dbReference type="KEGG" id="peh:Spb1_27790"/>
<evidence type="ECO:0000313" key="1">
    <source>
        <dbReference type="EMBL" id="QDV30844.1"/>
    </source>
</evidence>